<dbReference type="Gene3D" id="2.40.260.10">
    <property type="entry name" value="Sortase"/>
    <property type="match status" value="1"/>
</dbReference>
<evidence type="ECO:0000313" key="2">
    <source>
        <dbReference type="EMBL" id="KKR42101.1"/>
    </source>
</evidence>
<proteinExistence type="predicted"/>
<dbReference type="AlphaFoldDB" id="A0A0G0QXH5"/>
<reference evidence="2 3" key="1">
    <citation type="journal article" date="2015" name="Nature">
        <title>rRNA introns, odd ribosomes, and small enigmatic genomes across a large radiation of phyla.</title>
        <authorList>
            <person name="Brown C.T."/>
            <person name="Hug L.A."/>
            <person name="Thomas B.C."/>
            <person name="Sharon I."/>
            <person name="Castelle C.J."/>
            <person name="Singh A."/>
            <person name="Wilkins M.J."/>
            <person name="Williams K.H."/>
            <person name="Banfield J.F."/>
        </authorList>
    </citation>
    <scope>NUCLEOTIDE SEQUENCE [LARGE SCALE GENOMIC DNA]</scope>
</reference>
<dbReference type="InterPro" id="IPR042003">
    <property type="entry name" value="Sortase_E"/>
</dbReference>
<sequence length="166" mass="18173">MSESGSILGVSVQNRNNFPLFISSLVRQTQANYDSFYLTIPKLKMERNNVYVDSNDLSQGLIHLPGSALPGEKGNMFISGHSAVNGFLAGQKAPFAKLTELKKNDEILVEAAENKFVYQVVEIKIVDPSDVAVISAPDLLGRYISLMTCVPPGLNFKRLVVIGKMI</sequence>
<gene>
    <name evidence="2" type="ORF">UT77_C0004G0085</name>
</gene>
<accession>A0A0G0QXH5</accession>
<dbReference type="NCBIfam" id="TIGR01076">
    <property type="entry name" value="sortase_fam"/>
    <property type="match status" value="1"/>
</dbReference>
<dbReference type="GO" id="GO:0016787">
    <property type="term" value="F:hydrolase activity"/>
    <property type="evidence" value="ECO:0007669"/>
    <property type="project" value="UniProtKB-KW"/>
</dbReference>
<organism evidence="2 3">
    <name type="scientific">Candidatus Daviesbacteria bacterium GW2011_GWC2_40_12</name>
    <dbReference type="NCBI Taxonomy" id="1618431"/>
    <lineage>
        <taxon>Bacteria</taxon>
        <taxon>Candidatus Daviesiibacteriota</taxon>
    </lineage>
</organism>
<dbReference type="CDD" id="cd05830">
    <property type="entry name" value="Sortase_E"/>
    <property type="match status" value="1"/>
</dbReference>
<evidence type="ECO:0000256" key="1">
    <source>
        <dbReference type="ARBA" id="ARBA00022801"/>
    </source>
</evidence>
<dbReference type="SUPFAM" id="SSF63817">
    <property type="entry name" value="Sortase"/>
    <property type="match status" value="1"/>
</dbReference>
<keyword evidence="1" id="KW-0378">Hydrolase</keyword>
<dbReference type="InterPro" id="IPR005754">
    <property type="entry name" value="Sortase"/>
</dbReference>
<name>A0A0G0QXH5_9BACT</name>
<protein>
    <submittedName>
        <fullName evidence="2">Sortase (Surface protein transpeptidase)</fullName>
    </submittedName>
</protein>
<evidence type="ECO:0000313" key="3">
    <source>
        <dbReference type="Proteomes" id="UP000034881"/>
    </source>
</evidence>
<dbReference type="InterPro" id="IPR023365">
    <property type="entry name" value="Sortase_dom-sf"/>
</dbReference>
<dbReference type="EMBL" id="LBYB01000004">
    <property type="protein sequence ID" value="KKR42101.1"/>
    <property type="molecule type" value="Genomic_DNA"/>
</dbReference>
<comment type="caution">
    <text evidence="2">The sequence shown here is derived from an EMBL/GenBank/DDBJ whole genome shotgun (WGS) entry which is preliminary data.</text>
</comment>
<dbReference type="Pfam" id="PF04203">
    <property type="entry name" value="Sortase"/>
    <property type="match status" value="1"/>
</dbReference>
<dbReference type="Proteomes" id="UP000034881">
    <property type="component" value="Unassembled WGS sequence"/>
</dbReference>